<dbReference type="CDD" id="cd05380">
    <property type="entry name" value="CAP_euk"/>
    <property type="match status" value="1"/>
</dbReference>
<proteinExistence type="predicted"/>
<keyword evidence="3" id="KW-1185">Reference proteome</keyword>
<name>A0A0N4YR14_NIPBR</name>
<evidence type="ECO:0000259" key="1">
    <source>
        <dbReference type="SMART" id="SM00198"/>
    </source>
</evidence>
<dbReference type="STRING" id="27835.A0A0N4YR14"/>
<protein>
    <submittedName>
        <fullName evidence="4">SCP domain-containing protein</fullName>
    </submittedName>
</protein>
<sequence length="202" mass="22862">MCKEADATLSDFDRTQFLELHNKFRAAAANGFAYVGKFGYSQYAQNMEAMEWRCPHEGQAIKLAESCKKPKAPAGFGMNSIFVDKAGGKIISEAIEEALGKWRNDLKKMDLPEDMTFTKDMESTIGRATKMLWHNTVYLACGYADCTDKYSIVCLYSPTGNKVGEQIYEPTDDWNFICENCPNSKNCDLEYDKLCYPDWALP</sequence>
<dbReference type="Gene3D" id="3.40.33.10">
    <property type="entry name" value="CAP"/>
    <property type="match status" value="1"/>
</dbReference>
<dbReference type="Pfam" id="PF00188">
    <property type="entry name" value="CAP"/>
    <property type="match status" value="1"/>
</dbReference>
<dbReference type="WBParaSite" id="NBR_0001968601-mRNA-1">
    <property type="protein sequence ID" value="NBR_0001968601-mRNA-1"/>
    <property type="gene ID" value="NBR_0001968601"/>
</dbReference>
<gene>
    <name evidence="2" type="ORF">NBR_LOCUS19687</name>
</gene>
<dbReference type="SUPFAM" id="SSF55797">
    <property type="entry name" value="PR-1-like"/>
    <property type="match status" value="1"/>
</dbReference>
<dbReference type="Proteomes" id="UP000271162">
    <property type="component" value="Unassembled WGS sequence"/>
</dbReference>
<dbReference type="InterPro" id="IPR035940">
    <property type="entry name" value="CAP_sf"/>
</dbReference>
<dbReference type="AlphaFoldDB" id="A0A0N4YR14"/>
<dbReference type="PANTHER" id="PTHR10334">
    <property type="entry name" value="CYSTEINE-RICH SECRETORY PROTEIN-RELATED"/>
    <property type="match status" value="1"/>
</dbReference>
<dbReference type="InterPro" id="IPR014044">
    <property type="entry name" value="CAP_dom"/>
</dbReference>
<reference evidence="4" key="1">
    <citation type="submission" date="2017-02" db="UniProtKB">
        <authorList>
            <consortium name="WormBaseParasite"/>
        </authorList>
    </citation>
    <scope>IDENTIFICATION</scope>
</reference>
<feature type="domain" description="SCP" evidence="1">
    <location>
        <begin position="12"/>
        <end position="164"/>
    </location>
</feature>
<reference evidence="2 3" key="2">
    <citation type="submission" date="2018-11" db="EMBL/GenBank/DDBJ databases">
        <authorList>
            <consortium name="Pathogen Informatics"/>
        </authorList>
    </citation>
    <scope>NUCLEOTIDE SEQUENCE [LARGE SCALE GENOMIC DNA]</scope>
</reference>
<evidence type="ECO:0000313" key="2">
    <source>
        <dbReference type="EMBL" id="VDL83423.1"/>
    </source>
</evidence>
<dbReference type="EMBL" id="UYSL01024385">
    <property type="protein sequence ID" value="VDL83423.1"/>
    <property type="molecule type" value="Genomic_DNA"/>
</dbReference>
<accession>A0A0N4YR14</accession>
<dbReference type="InterPro" id="IPR001283">
    <property type="entry name" value="CRISP-related"/>
</dbReference>
<evidence type="ECO:0000313" key="3">
    <source>
        <dbReference type="Proteomes" id="UP000271162"/>
    </source>
</evidence>
<evidence type="ECO:0000313" key="4">
    <source>
        <dbReference type="WBParaSite" id="NBR_0001968601-mRNA-1"/>
    </source>
</evidence>
<organism evidence="4">
    <name type="scientific">Nippostrongylus brasiliensis</name>
    <name type="common">Rat hookworm</name>
    <dbReference type="NCBI Taxonomy" id="27835"/>
    <lineage>
        <taxon>Eukaryota</taxon>
        <taxon>Metazoa</taxon>
        <taxon>Ecdysozoa</taxon>
        <taxon>Nematoda</taxon>
        <taxon>Chromadorea</taxon>
        <taxon>Rhabditida</taxon>
        <taxon>Rhabditina</taxon>
        <taxon>Rhabditomorpha</taxon>
        <taxon>Strongyloidea</taxon>
        <taxon>Heligmosomidae</taxon>
        <taxon>Nippostrongylus</taxon>
    </lineage>
</organism>
<dbReference type="SMART" id="SM00198">
    <property type="entry name" value="SCP"/>
    <property type="match status" value="1"/>
</dbReference>